<feature type="region of interest" description="Disordered" evidence="11">
    <location>
        <begin position="1"/>
        <end position="36"/>
    </location>
</feature>
<dbReference type="CTD" id="80127"/>
<feature type="compositionally biased region" description="Basic and acidic residues" evidence="11">
    <location>
        <begin position="23"/>
        <end position="32"/>
    </location>
</feature>
<protein>
    <recommendedName>
        <fullName evidence="3">Basal body-orientation factor 1</fullName>
    </recommendedName>
    <alternativeName>
        <fullName evidence="9">Coiled-coil domain-containing protein 176</fullName>
    </alternativeName>
</protein>
<dbReference type="InterPro" id="IPR032777">
    <property type="entry name" value="DUF4515"/>
</dbReference>
<evidence type="ECO:0000313" key="14">
    <source>
        <dbReference type="Proteomes" id="UP000007110"/>
    </source>
</evidence>
<keyword evidence="5 10" id="KW-0175">Coiled coil</keyword>
<dbReference type="AlphaFoldDB" id="A0A7M7RAP3"/>
<dbReference type="Proteomes" id="UP000007110">
    <property type="component" value="Unassembled WGS sequence"/>
</dbReference>
<keyword evidence="8" id="KW-0966">Cell projection</keyword>
<dbReference type="EnsemblMetazoa" id="XM_778314">
    <property type="protein sequence ID" value="XP_783407"/>
    <property type="gene ID" value="LOC578125"/>
</dbReference>
<comment type="subcellular location">
    <subcellularLocation>
        <location evidence="1">Cytoplasm</location>
        <location evidence="1">Cytoskeleton</location>
        <location evidence="1">Cilium basal body</location>
    </subcellularLocation>
</comment>
<evidence type="ECO:0000256" key="10">
    <source>
        <dbReference type="SAM" id="Coils"/>
    </source>
</evidence>
<keyword evidence="6" id="KW-0969">Cilium</keyword>
<dbReference type="Pfam" id="PF14988">
    <property type="entry name" value="DUF4515"/>
    <property type="match status" value="1"/>
</dbReference>
<evidence type="ECO:0000256" key="11">
    <source>
        <dbReference type="SAM" id="MobiDB-lite"/>
    </source>
</evidence>
<evidence type="ECO:0000256" key="7">
    <source>
        <dbReference type="ARBA" id="ARBA00023212"/>
    </source>
</evidence>
<dbReference type="InParanoid" id="A0A7M7RAP3"/>
<evidence type="ECO:0000259" key="12">
    <source>
        <dbReference type="Pfam" id="PF14988"/>
    </source>
</evidence>
<keyword evidence="7" id="KW-0206">Cytoskeleton</keyword>
<dbReference type="RefSeq" id="XP_783407.1">
    <property type="nucleotide sequence ID" value="XM_778314.5"/>
</dbReference>
<name>A0A7M7RAP3_STRPU</name>
<evidence type="ECO:0000256" key="6">
    <source>
        <dbReference type="ARBA" id="ARBA00023069"/>
    </source>
</evidence>
<feature type="coiled-coil region" evidence="10">
    <location>
        <begin position="241"/>
        <end position="310"/>
    </location>
</feature>
<dbReference type="GeneID" id="578125"/>
<keyword evidence="4" id="KW-0963">Cytoplasm</keyword>
<organism evidence="13 14">
    <name type="scientific">Strongylocentrotus purpuratus</name>
    <name type="common">Purple sea urchin</name>
    <dbReference type="NCBI Taxonomy" id="7668"/>
    <lineage>
        <taxon>Eukaryota</taxon>
        <taxon>Metazoa</taxon>
        <taxon>Echinodermata</taxon>
        <taxon>Eleutherozoa</taxon>
        <taxon>Echinozoa</taxon>
        <taxon>Echinoidea</taxon>
        <taxon>Euechinoidea</taxon>
        <taxon>Echinacea</taxon>
        <taxon>Camarodonta</taxon>
        <taxon>Echinidea</taxon>
        <taxon>Strongylocentrotidae</taxon>
        <taxon>Strongylocentrotus</taxon>
    </lineage>
</organism>
<proteinExistence type="inferred from homology"/>
<keyword evidence="14" id="KW-1185">Reference proteome</keyword>
<evidence type="ECO:0000313" key="13">
    <source>
        <dbReference type="EnsemblMetazoa" id="XP_783407"/>
    </source>
</evidence>
<evidence type="ECO:0000256" key="4">
    <source>
        <dbReference type="ARBA" id="ARBA00022490"/>
    </source>
</evidence>
<dbReference type="PANTHER" id="PTHR14845:SF5">
    <property type="entry name" value="BASAL BODY-ORIENTATION FACTOR 1"/>
    <property type="match status" value="1"/>
</dbReference>
<evidence type="ECO:0000256" key="2">
    <source>
        <dbReference type="ARBA" id="ARBA00007508"/>
    </source>
</evidence>
<dbReference type="PANTHER" id="PTHR14845">
    <property type="entry name" value="COILED-COIL DOMAIN-CONTAINING 166"/>
    <property type="match status" value="1"/>
</dbReference>
<sequence>MPKKTKKGGKGKGKGKGKKGKKGSKDASKKFSDGALAQANTRLWESRLVATENARQEFREEAKRLALENESLQKNMHVSERDTIEVITYLKKEDQTKEDLISKLQKQLKDTRRESRKEKQQIIEDFTERFHQLEQALTDKTEEVKMMQSELKLVKEFRRKRGQMQKELDEIKEEMFLTNKEHQGQLQRMEHKFFEEKIRLQQEASQKIAELAERAHTEAISNLDETTRSVYKENVRLTEALNYHVKEADELRAEKDKLLKENSQIKGDRELQDQLIQEKVISSKKQKKQINELQEKVQSLETSLSHVVKEFEREQKSGQQMAGIEAQSSKVEIAKLMRTVDMQTKEMNKVKKLAKTILDQRTEMEQFFLDSLEMVKKEIVVNQAKYLRDAAVAYQKKMLDAHAGKKNHPRIRTFNQADNSTNSVYADLKAAETWSGLGTKLDISELTWEQRERILRLLFAKMNGAKTTQRPVLDLKPTGTQRRPQVSVPNKHMSTLAIEAPPESDEADQTFLTQAELDPSTQLPAVHQSSSIVAM</sequence>
<reference evidence="14" key="1">
    <citation type="submission" date="2015-02" db="EMBL/GenBank/DDBJ databases">
        <title>Genome sequencing for Strongylocentrotus purpuratus.</title>
        <authorList>
            <person name="Murali S."/>
            <person name="Liu Y."/>
            <person name="Vee V."/>
            <person name="English A."/>
            <person name="Wang M."/>
            <person name="Skinner E."/>
            <person name="Han Y."/>
            <person name="Muzny D.M."/>
            <person name="Worley K.C."/>
            <person name="Gibbs R.A."/>
        </authorList>
    </citation>
    <scope>NUCLEOTIDE SEQUENCE</scope>
</reference>
<evidence type="ECO:0000256" key="3">
    <source>
        <dbReference type="ARBA" id="ARBA00015392"/>
    </source>
</evidence>
<feature type="compositionally biased region" description="Basic residues" evidence="11">
    <location>
        <begin position="1"/>
        <end position="22"/>
    </location>
</feature>
<evidence type="ECO:0000256" key="1">
    <source>
        <dbReference type="ARBA" id="ARBA00004120"/>
    </source>
</evidence>
<reference evidence="13" key="2">
    <citation type="submission" date="2021-01" db="UniProtKB">
        <authorList>
            <consortium name="EnsemblMetazoa"/>
        </authorList>
    </citation>
    <scope>IDENTIFICATION</scope>
</reference>
<evidence type="ECO:0000256" key="8">
    <source>
        <dbReference type="ARBA" id="ARBA00023273"/>
    </source>
</evidence>
<evidence type="ECO:0000256" key="9">
    <source>
        <dbReference type="ARBA" id="ARBA00031573"/>
    </source>
</evidence>
<feature type="coiled-coil region" evidence="10">
    <location>
        <begin position="48"/>
        <end position="174"/>
    </location>
</feature>
<dbReference type="FunCoup" id="A0A7M7RAP3">
    <property type="interactions" value="31"/>
</dbReference>
<feature type="domain" description="DUF4515" evidence="12">
    <location>
        <begin position="86"/>
        <end position="275"/>
    </location>
</feature>
<accession>A0A7M7RAP3</accession>
<comment type="similarity">
    <text evidence="2">Belongs to the BBOF1 family.</text>
</comment>
<dbReference type="OrthoDB" id="441129at2759"/>
<dbReference type="KEGG" id="spu:578125"/>
<dbReference type="OMA" id="MEADKWT"/>
<evidence type="ECO:0000256" key="5">
    <source>
        <dbReference type="ARBA" id="ARBA00023054"/>
    </source>
</evidence>